<dbReference type="EMBL" id="JAPVEA010000005">
    <property type="protein sequence ID" value="KAJ5453446.1"/>
    <property type="molecule type" value="Genomic_DNA"/>
</dbReference>
<protein>
    <submittedName>
        <fullName evidence="2">Uncharacterized protein</fullName>
    </submittedName>
</protein>
<evidence type="ECO:0000313" key="2">
    <source>
        <dbReference type="EMBL" id="KAJ5453446.1"/>
    </source>
</evidence>
<comment type="caution">
    <text evidence="2">The sequence shown here is derived from an EMBL/GenBank/DDBJ whole genome shotgun (WGS) entry which is preliminary data.</text>
</comment>
<keyword evidence="1" id="KW-0732">Signal</keyword>
<sequence>MFLRSPFILMLSTALPALSQQPADGPVARAINPTTSGQIAKWIGVDTVSVDVYTTLGTTTTVTAPFAIMTATEVSGNIQPGDVSFITSPEGKTRLSALFEEVAAACANTRVKRSGNCELNQLSRPGAGGGVLEFDIDFGINIPTFTAGDVAVALQGVPAAVAVAFIAYVIGNGKVPDAVKIPAKDTVKATSTEATSTTEEDLAPYVTTNYPDVAPTDTYDSDEAYALDSFMQTLLLSFFPTQTNPGNLPTLTHATTPPPTTITITTPAGSSCAKTKTTELCTVPREPCATSLSCESWIPTTTAPSLGQVTCFPESRRPFDKYGAVRPDQYEAAADKACEAFANKGKLGANEGRGSYVYQTKDGSVPYWFNVGVSSGSQTCENESLDDPMGDGSHKCSTILKNDIFWACGNNGGRGGFITVGCLTYAFDVCSGKGDIPLEGACWTSGMGAPWVVT</sequence>
<feature type="chain" id="PRO_5042161035" evidence="1">
    <location>
        <begin position="20"/>
        <end position="454"/>
    </location>
</feature>
<proteinExistence type="predicted"/>
<reference evidence="2" key="1">
    <citation type="submission" date="2022-12" db="EMBL/GenBank/DDBJ databases">
        <authorList>
            <person name="Petersen C."/>
        </authorList>
    </citation>
    <scope>NUCLEOTIDE SEQUENCE</scope>
    <source>
        <strain evidence="2">IBT 16125</strain>
    </source>
</reference>
<organism evidence="2 3">
    <name type="scientific">Penicillium daleae</name>
    <dbReference type="NCBI Taxonomy" id="63821"/>
    <lineage>
        <taxon>Eukaryota</taxon>
        <taxon>Fungi</taxon>
        <taxon>Dikarya</taxon>
        <taxon>Ascomycota</taxon>
        <taxon>Pezizomycotina</taxon>
        <taxon>Eurotiomycetes</taxon>
        <taxon>Eurotiomycetidae</taxon>
        <taxon>Eurotiales</taxon>
        <taxon>Aspergillaceae</taxon>
        <taxon>Penicillium</taxon>
    </lineage>
</organism>
<evidence type="ECO:0000256" key="1">
    <source>
        <dbReference type="SAM" id="SignalP"/>
    </source>
</evidence>
<evidence type="ECO:0000313" key="3">
    <source>
        <dbReference type="Proteomes" id="UP001213681"/>
    </source>
</evidence>
<reference evidence="2" key="2">
    <citation type="journal article" date="2023" name="IMA Fungus">
        <title>Comparative genomic study of the Penicillium genus elucidates a diverse pangenome and 15 lateral gene transfer events.</title>
        <authorList>
            <person name="Petersen C."/>
            <person name="Sorensen T."/>
            <person name="Nielsen M.R."/>
            <person name="Sondergaard T.E."/>
            <person name="Sorensen J.L."/>
            <person name="Fitzpatrick D.A."/>
            <person name="Frisvad J.C."/>
            <person name="Nielsen K.L."/>
        </authorList>
    </citation>
    <scope>NUCLEOTIDE SEQUENCE</scope>
    <source>
        <strain evidence="2">IBT 16125</strain>
    </source>
</reference>
<dbReference type="Proteomes" id="UP001213681">
    <property type="component" value="Unassembled WGS sequence"/>
</dbReference>
<accession>A0AAD6G2I3</accession>
<dbReference type="GeneID" id="81598027"/>
<dbReference type="RefSeq" id="XP_056766402.1">
    <property type="nucleotide sequence ID" value="XM_056907784.1"/>
</dbReference>
<gene>
    <name evidence="2" type="ORF">N7458_004402</name>
</gene>
<keyword evidence="3" id="KW-1185">Reference proteome</keyword>
<dbReference type="AlphaFoldDB" id="A0AAD6G2I3"/>
<name>A0AAD6G2I3_9EURO</name>
<feature type="signal peptide" evidence="1">
    <location>
        <begin position="1"/>
        <end position="19"/>
    </location>
</feature>